<evidence type="ECO:0000256" key="9">
    <source>
        <dbReference type="ARBA" id="ARBA00023237"/>
    </source>
</evidence>
<keyword evidence="7 11" id="KW-0798">TonB box</keyword>
<evidence type="ECO:0000256" key="12">
    <source>
        <dbReference type="SAM" id="SignalP"/>
    </source>
</evidence>
<dbReference type="InterPro" id="IPR039426">
    <property type="entry name" value="TonB-dep_rcpt-like"/>
</dbReference>
<gene>
    <name evidence="16" type="ORF">JKG61_22450</name>
</gene>
<dbReference type="PROSITE" id="PS52016">
    <property type="entry name" value="TONB_DEPENDENT_REC_3"/>
    <property type="match status" value="1"/>
</dbReference>
<keyword evidence="9 10" id="KW-0998">Cell outer membrane</keyword>
<organism evidence="16 17">
    <name type="scientific">Sphingobacterium faecale</name>
    <dbReference type="NCBI Taxonomy" id="2803775"/>
    <lineage>
        <taxon>Bacteria</taxon>
        <taxon>Pseudomonadati</taxon>
        <taxon>Bacteroidota</taxon>
        <taxon>Sphingobacteriia</taxon>
        <taxon>Sphingobacteriales</taxon>
        <taxon>Sphingobacteriaceae</taxon>
        <taxon>Sphingobacterium</taxon>
    </lineage>
</organism>
<dbReference type="Gene3D" id="2.40.170.20">
    <property type="entry name" value="TonB-dependent receptor, beta-barrel domain"/>
    <property type="match status" value="1"/>
</dbReference>
<dbReference type="InterPro" id="IPR000531">
    <property type="entry name" value="Beta-barrel_TonB"/>
</dbReference>
<dbReference type="Pfam" id="PF00593">
    <property type="entry name" value="TonB_dep_Rec_b-barrel"/>
    <property type="match status" value="1"/>
</dbReference>
<evidence type="ECO:0000313" key="16">
    <source>
        <dbReference type="EMBL" id="MBL1411536.1"/>
    </source>
</evidence>
<dbReference type="Gene3D" id="2.60.40.1120">
    <property type="entry name" value="Carboxypeptidase-like, regulatory domain"/>
    <property type="match status" value="1"/>
</dbReference>
<evidence type="ECO:0000256" key="5">
    <source>
        <dbReference type="ARBA" id="ARBA00022692"/>
    </source>
</evidence>
<dbReference type="RefSeq" id="WP_202105250.1">
    <property type="nucleotide sequence ID" value="NZ_JAERTY010000020.1"/>
</dbReference>
<comment type="similarity">
    <text evidence="10 11">Belongs to the TonB-dependent receptor family.</text>
</comment>
<dbReference type="InterPro" id="IPR011662">
    <property type="entry name" value="Secretin/TonB_short_N"/>
</dbReference>
<evidence type="ECO:0000259" key="14">
    <source>
        <dbReference type="Pfam" id="PF07660"/>
    </source>
</evidence>
<proteinExistence type="inferred from homology"/>
<sequence length="1095" mass="123099">MKLTLFLFFLSMTAVFADANAQRINLRVQQMSLQKVLVELSKQSAYTFVYNDDLIGDKNSISIELVNSTLQESLDRLLNPLALSYQIKGQSIAIKRRETSASEGRQGIENAAGDQISVKGRVINEKGEPLTGASIYVLDANKQRTTKQTNTDTNGYFELKDVTEGQLIEISYLGYQSVQRNAKTVLGDIVLQPILEDLKEVEINAGYYTVKDRERTGSIARVTAKEIENQPVNNVLSAIQGRMAGVSIVQNSGVAGGGFDIQIRGRNSIRDFALKRGLDANTPLYVIDGIIVNGQNEFHSNLSSAVLPFHDPNPLNFLSPSDIESIEVLKDADATAIYGSRGANGVILITTKKGKNAKTTLQYATSYTIGEVANLPKMMSTSEYLEMRKNAFVNDGLTTYPANAYDINGAWDPTKNTDWQRYFVGGRSARTSNEIRLSGGSAQTQFMISGGHQKETTIFPGDYRYKKTKIGLNLSHESIDKRLKLQLSAFYTLQKNFLPPTDFMSIYQSIAPNAPDLYEGNGAINWANNTFANPMAAATQNYKTNQTDFLSQLNINYKIIKELAFQFNTGYTSNDANERMIYPKTLYNPIYNYGSERSALSTSHIQQQNWMVEPQLNYQKKWERHKIEALVGATFQHTSADYLMQNGSNFTSDEFIENMGAATTVKITRDASTIYRYTAIYGRFNYQFANRYYINLTGRRDGSSRFGPNNRFANFGAVGAAWVFSNEKFLEDSNWLSFGKIRTSYGTAGSDHIGNYQFYDTYNSTTVVYNGTQGITPSRLFNANYGWETTRKFEIAMELGFLQDRIQFTSAYYRNRSGNQLVGIPLPTTTGFTSVQANLDAVVQNQGVELTLSAKPIRHSNFQWESSFNFSVPQNKLISFPNLEASTYASTLVIGQSMVLKKMYHYLGVDPVTGVYQFEDVNNDEKLDANDRTVVKELGVKWYGGLQNTFHYKNFQLDVLMQVSSQTRENIVSMMGNLGTIGNYGTEFLDYWTPTNTDARYQKPTNGVSSVLNTANANFRLSDAGVMDSYYIRLKNIQFSYQLPRKTFKRFQGSVFFQGQNLWTSTNYKGLDPEFNLSGYTPALRTWSFGFNLTY</sequence>
<keyword evidence="2 10" id="KW-0813">Transport</keyword>
<feature type="domain" description="TonB-dependent receptor plug" evidence="15">
    <location>
        <begin position="213"/>
        <end position="346"/>
    </location>
</feature>
<evidence type="ECO:0000256" key="6">
    <source>
        <dbReference type="ARBA" id="ARBA00023004"/>
    </source>
</evidence>
<dbReference type="NCBIfam" id="TIGR04057">
    <property type="entry name" value="SusC_RagA_signa"/>
    <property type="match status" value="1"/>
</dbReference>
<name>A0ABS1RCI0_9SPHI</name>
<dbReference type="NCBIfam" id="TIGR04056">
    <property type="entry name" value="OMP_RagA_SusC"/>
    <property type="match status" value="1"/>
</dbReference>
<evidence type="ECO:0000256" key="8">
    <source>
        <dbReference type="ARBA" id="ARBA00023136"/>
    </source>
</evidence>
<keyword evidence="4" id="KW-0410">Iron transport</keyword>
<dbReference type="Gene3D" id="2.170.130.10">
    <property type="entry name" value="TonB-dependent receptor, plug domain"/>
    <property type="match status" value="1"/>
</dbReference>
<keyword evidence="8 10" id="KW-0472">Membrane</keyword>
<feature type="domain" description="Secretin/TonB short N-terminal" evidence="14">
    <location>
        <begin position="46"/>
        <end position="96"/>
    </location>
</feature>
<keyword evidence="4" id="KW-0406">Ion transport</keyword>
<evidence type="ECO:0000256" key="11">
    <source>
        <dbReference type="RuleBase" id="RU003357"/>
    </source>
</evidence>
<comment type="caution">
    <text evidence="16">The sequence shown here is derived from an EMBL/GenBank/DDBJ whole genome shotgun (WGS) entry which is preliminary data.</text>
</comment>
<evidence type="ECO:0000313" key="17">
    <source>
        <dbReference type="Proteomes" id="UP000625283"/>
    </source>
</evidence>
<keyword evidence="6" id="KW-0408">Iron</keyword>
<evidence type="ECO:0000259" key="15">
    <source>
        <dbReference type="Pfam" id="PF07715"/>
    </source>
</evidence>
<dbReference type="SUPFAM" id="SSF56935">
    <property type="entry name" value="Porins"/>
    <property type="match status" value="1"/>
</dbReference>
<evidence type="ECO:0000256" key="4">
    <source>
        <dbReference type="ARBA" id="ARBA00022496"/>
    </source>
</evidence>
<evidence type="ECO:0000256" key="7">
    <source>
        <dbReference type="ARBA" id="ARBA00023077"/>
    </source>
</evidence>
<dbReference type="InterPro" id="IPR023996">
    <property type="entry name" value="TonB-dep_OMP_SusC/RagA"/>
</dbReference>
<protein>
    <submittedName>
        <fullName evidence="16">SusC/RagA family TonB-linked outer membrane protein</fullName>
    </submittedName>
</protein>
<feature type="chain" id="PRO_5046542819" evidence="12">
    <location>
        <begin position="18"/>
        <end position="1095"/>
    </location>
</feature>
<dbReference type="Gene3D" id="3.55.50.30">
    <property type="match status" value="1"/>
</dbReference>
<feature type="domain" description="TonB-dependent receptor-like beta-barrel" evidence="13">
    <location>
        <begin position="526"/>
        <end position="1062"/>
    </location>
</feature>
<keyword evidence="3 10" id="KW-1134">Transmembrane beta strand</keyword>
<keyword evidence="12" id="KW-0732">Signal</keyword>
<accession>A0ABS1RCI0</accession>
<feature type="signal peptide" evidence="12">
    <location>
        <begin position="1"/>
        <end position="17"/>
    </location>
</feature>
<dbReference type="EMBL" id="JAERTY010000020">
    <property type="protein sequence ID" value="MBL1411536.1"/>
    <property type="molecule type" value="Genomic_DNA"/>
</dbReference>
<evidence type="ECO:0000256" key="1">
    <source>
        <dbReference type="ARBA" id="ARBA00004571"/>
    </source>
</evidence>
<dbReference type="InterPro" id="IPR037066">
    <property type="entry name" value="Plug_dom_sf"/>
</dbReference>
<dbReference type="SUPFAM" id="SSF49464">
    <property type="entry name" value="Carboxypeptidase regulatory domain-like"/>
    <property type="match status" value="1"/>
</dbReference>
<evidence type="ECO:0000256" key="10">
    <source>
        <dbReference type="PROSITE-ProRule" id="PRU01360"/>
    </source>
</evidence>
<dbReference type="Pfam" id="PF07660">
    <property type="entry name" value="STN"/>
    <property type="match status" value="1"/>
</dbReference>
<dbReference type="Pfam" id="PF13620">
    <property type="entry name" value="CarboxypepD_reg"/>
    <property type="match status" value="1"/>
</dbReference>
<dbReference type="InterPro" id="IPR036942">
    <property type="entry name" value="Beta-barrel_TonB_sf"/>
</dbReference>
<keyword evidence="5 10" id="KW-0812">Transmembrane</keyword>
<dbReference type="InterPro" id="IPR012910">
    <property type="entry name" value="Plug_dom"/>
</dbReference>
<evidence type="ECO:0000259" key="13">
    <source>
        <dbReference type="Pfam" id="PF00593"/>
    </source>
</evidence>
<dbReference type="InterPro" id="IPR023997">
    <property type="entry name" value="TonB-dep_OMP_SusC/RagA_CS"/>
</dbReference>
<reference evidence="16 17" key="1">
    <citation type="submission" date="2021-01" db="EMBL/GenBank/DDBJ databases">
        <title>C459-1 draft genome sequence.</title>
        <authorList>
            <person name="Zhang X.-F."/>
        </authorList>
    </citation>
    <scope>NUCLEOTIDE SEQUENCE [LARGE SCALE GENOMIC DNA]</scope>
    <source>
        <strain evidence="17">C459-1</strain>
    </source>
</reference>
<dbReference type="InterPro" id="IPR008969">
    <property type="entry name" value="CarboxyPept-like_regulatory"/>
</dbReference>
<evidence type="ECO:0000256" key="3">
    <source>
        <dbReference type="ARBA" id="ARBA00022452"/>
    </source>
</evidence>
<comment type="subcellular location">
    <subcellularLocation>
        <location evidence="1 10">Cell outer membrane</location>
        <topology evidence="1 10">Multi-pass membrane protein</topology>
    </subcellularLocation>
</comment>
<keyword evidence="17" id="KW-1185">Reference proteome</keyword>
<evidence type="ECO:0000256" key="2">
    <source>
        <dbReference type="ARBA" id="ARBA00022448"/>
    </source>
</evidence>
<dbReference type="Pfam" id="PF07715">
    <property type="entry name" value="Plug"/>
    <property type="match status" value="1"/>
</dbReference>
<dbReference type="Proteomes" id="UP000625283">
    <property type="component" value="Unassembled WGS sequence"/>
</dbReference>